<accession>A0A4V1LPB8</accession>
<gene>
    <name evidence="2" type="ORF">CRV04_01155</name>
</gene>
<dbReference type="EMBL" id="PDKN01000001">
    <property type="protein sequence ID" value="RXJ60648.1"/>
    <property type="molecule type" value="Genomic_DNA"/>
</dbReference>
<evidence type="ECO:0000256" key="1">
    <source>
        <dbReference type="SAM" id="SignalP"/>
    </source>
</evidence>
<comment type="caution">
    <text evidence="2">The sequence shown here is derived from an EMBL/GenBank/DDBJ whole genome shotgun (WGS) entry which is preliminary data.</text>
</comment>
<dbReference type="Gene3D" id="1.25.40.10">
    <property type="entry name" value="Tetratricopeptide repeat domain"/>
    <property type="match status" value="1"/>
</dbReference>
<feature type="chain" id="PRO_5020210604" evidence="1">
    <location>
        <begin position="18"/>
        <end position="441"/>
    </location>
</feature>
<feature type="signal peptide" evidence="1">
    <location>
        <begin position="1"/>
        <end position="17"/>
    </location>
</feature>
<sequence>MKHIIFVMLLLTGTLFAQEKLKKATPVETSNEFILAQTHYKIGDYTRSYSAFKKLFLEYSDHVQVNYYLAMSATQLKLYDEATAAFERVLIVAPEYHRARLEYARVQFILGFKEEAKKEFLKVAQYPIPENVRKNIEMYLAKIDGAQNDSTFIALGFGYMYDDNINNGIEYDSYNLPGFFNLELNGDEPQSSTAFLTFFQISHIQTLTKNSPWSIKHSGMMLYKNQTKNDFYNFSYYAYTPTLYYNDVKNKSEYSLQVGIEKIYPGDRVDFTVYSIEPKYRLLLNKNTIVSAYLTYNEFHYEEQVDKMKAYRKKVLGGSVKYKDFEYILEFEKDDREFGERTDLNKNIVSNTFLYQYNIEPSLFLNLKYQHTQTRYNDKDVFFDNNRKDNTNVYSIGVTKIINKKDFITLNYTKTNNSTNQEAYDYNKNAVFMNYTWRFKL</sequence>
<dbReference type="InterPro" id="IPR011990">
    <property type="entry name" value="TPR-like_helical_dom_sf"/>
</dbReference>
<dbReference type="AlphaFoldDB" id="A0A4V1LPB8"/>
<dbReference type="SUPFAM" id="SSF48452">
    <property type="entry name" value="TPR-like"/>
    <property type="match status" value="1"/>
</dbReference>
<protein>
    <submittedName>
        <fullName evidence="2">Uncharacterized protein</fullName>
    </submittedName>
</protein>
<dbReference type="Pfam" id="PF12895">
    <property type="entry name" value="ANAPC3"/>
    <property type="match status" value="1"/>
</dbReference>
<reference evidence="2 3" key="1">
    <citation type="submission" date="2017-10" db="EMBL/GenBank/DDBJ databases">
        <title>Genomics of the genus Arcobacter.</title>
        <authorList>
            <person name="Perez-Cataluna A."/>
            <person name="Figueras M.J."/>
        </authorList>
    </citation>
    <scope>NUCLEOTIDE SEQUENCE [LARGE SCALE GENOMIC DNA]</scope>
    <source>
        <strain evidence="2 3">CECT 8987</strain>
    </source>
</reference>
<name>A0A4V1LPB8_9BACT</name>
<evidence type="ECO:0000313" key="2">
    <source>
        <dbReference type="EMBL" id="RXJ60648.1"/>
    </source>
</evidence>
<dbReference type="RefSeq" id="WP_128994782.1">
    <property type="nucleotide sequence ID" value="NZ_PDKN01000001.1"/>
</dbReference>
<dbReference type="Proteomes" id="UP000290657">
    <property type="component" value="Unassembled WGS sequence"/>
</dbReference>
<keyword evidence="3" id="KW-1185">Reference proteome</keyword>
<keyword evidence="1" id="KW-0732">Signal</keyword>
<organism evidence="2 3">
    <name type="scientific">Candidatus Marinarcus aquaticus</name>
    <dbReference type="NCBI Taxonomy" id="2044504"/>
    <lineage>
        <taxon>Bacteria</taxon>
        <taxon>Pseudomonadati</taxon>
        <taxon>Campylobacterota</taxon>
        <taxon>Epsilonproteobacteria</taxon>
        <taxon>Campylobacterales</taxon>
        <taxon>Arcobacteraceae</taxon>
        <taxon>Candidatus Marinarcus</taxon>
    </lineage>
</organism>
<proteinExistence type="predicted"/>
<evidence type="ECO:0000313" key="3">
    <source>
        <dbReference type="Proteomes" id="UP000290657"/>
    </source>
</evidence>
<dbReference type="OrthoDB" id="5343316at2"/>